<dbReference type="EMBL" id="JBFXLT010000005">
    <property type="protein sequence ID" value="KAL2821050.1"/>
    <property type="molecule type" value="Genomic_DNA"/>
</dbReference>
<evidence type="ECO:0008006" key="3">
    <source>
        <dbReference type="Google" id="ProtNLM"/>
    </source>
</evidence>
<comment type="caution">
    <text evidence="1">The sequence shown here is derived from an EMBL/GenBank/DDBJ whole genome shotgun (WGS) entry which is preliminary data.</text>
</comment>
<organism evidence="1 2">
    <name type="scientific">Aspergillus granulosus</name>
    <dbReference type="NCBI Taxonomy" id="176169"/>
    <lineage>
        <taxon>Eukaryota</taxon>
        <taxon>Fungi</taxon>
        <taxon>Dikarya</taxon>
        <taxon>Ascomycota</taxon>
        <taxon>Pezizomycotina</taxon>
        <taxon>Eurotiomycetes</taxon>
        <taxon>Eurotiomycetidae</taxon>
        <taxon>Eurotiales</taxon>
        <taxon>Aspergillaceae</taxon>
        <taxon>Aspergillus</taxon>
        <taxon>Aspergillus subgen. Nidulantes</taxon>
    </lineage>
</organism>
<dbReference type="SUPFAM" id="SSF52540">
    <property type="entry name" value="P-loop containing nucleoside triphosphate hydrolases"/>
    <property type="match status" value="1"/>
</dbReference>
<dbReference type="InterPro" id="IPR027417">
    <property type="entry name" value="P-loop_NTPase"/>
</dbReference>
<reference evidence="1 2" key="1">
    <citation type="submission" date="2024-07" db="EMBL/GenBank/DDBJ databases">
        <title>Section-level genome sequencing and comparative genomics of Aspergillus sections Usti and Cavernicolus.</title>
        <authorList>
            <consortium name="Lawrence Berkeley National Laboratory"/>
            <person name="Nybo J.L."/>
            <person name="Vesth T.C."/>
            <person name="Theobald S."/>
            <person name="Frisvad J.C."/>
            <person name="Larsen T.O."/>
            <person name="Kjaerboelling I."/>
            <person name="Rothschild-Mancinelli K."/>
            <person name="Lyhne E.K."/>
            <person name="Kogle M.E."/>
            <person name="Barry K."/>
            <person name="Clum A."/>
            <person name="Na H."/>
            <person name="Ledsgaard L."/>
            <person name="Lin J."/>
            <person name="Lipzen A."/>
            <person name="Kuo A."/>
            <person name="Riley R."/>
            <person name="Mondo S."/>
            <person name="Labutti K."/>
            <person name="Haridas S."/>
            <person name="Pangalinan J."/>
            <person name="Salamov A.A."/>
            <person name="Simmons B.A."/>
            <person name="Magnuson J.K."/>
            <person name="Chen J."/>
            <person name="Drula E."/>
            <person name="Henrissat B."/>
            <person name="Wiebenga A."/>
            <person name="Lubbers R.J."/>
            <person name="Gomes A.C."/>
            <person name="Makela M.R."/>
            <person name="Stajich J."/>
            <person name="Grigoriev I.V."/>
            <person name="Mortensen U.H."/>
            <person name="De Vries R.P."/>
            <person name="Baker S.E."/>
            <person name="Andersen M.R."/>
        </authorList>
    </citation>
    <scope>NUCLEOTIDE SEQUENCE [LARGE SCALE GENOMIC DNA]</scope>
    <source>
        <strain evidence="1 2">CBS 588.65</strain>
    </source>
</reference>
<sequence length="545" mass="61981">MAGKCEGVITSVQLRIPCPCVGFQGLSQPGQLDVPCIVCGHPLSQHRSTSLADLQPEMNDITPLQKREADISMNPRSDTTEKLADLIDKRSVVHVRGTPACGKTTLAHLLRRYYASKGRHVCFISAWIDLSTYIPRAAGSGAFDLLAQVLHERKAGPADYIIPGTIILVDEAQVSYSDQLFWNDIIKELIQGRCPEDIDIKLCLFSSYGSPITGVEHVIYTPATFKAKQRVNFTIQPGGPPLGIFFTEAESYNTIDQIIEYGHSQRIVTFDNHAKNYLFSLTNGHPSGLKALVDFIITEKDVWTFLKEADVYRSFPKHTQMIPETREILAKVLEQGSIAYNKTDEHMKTCYQSGWLHKTLKNDDDDTEVCVLASRLHEKQESLIIYPKYLECIMLTNYRWVENIIGGERKPLPLQFQTLQQLVMPILRGFSTINLKNSFEGKILSSAARYRPVEAQYQDEFYRSFNQVVGTGVPISSEWSRTSQGRIDFWIPERRWAIELLRDHNEINEHIARFHMGGKYYNWIMDSTIRDWMVINCAITIPKKG</sequence>
<evidence type="ECO:0000313" key="2">
    <source>
        <dbReference type="Proteomes" id="UP001610334"/>
    </source>
</evidence>
<name>A0ABR4HZY0_9EURO</name>
<protein>
    <recommendedName>
        <fullName evidence="3">AAA+ ATPase domain-containing protein</fullName>
    </recommendedName>
</protein>
<accession>A0ABR4HZY0</accession>
<evidence type="ECO:0000313" key="1">
    <source>
        <dbReference type="EMBL" id="KAL2821050.1"/>
    </source>
</evidence>
<dbReference type="Proteomes" id="UP001610334">
    <property type="component" value="Unassembled WGS sequence"/>
</dbReference>
<gene>
    <name evidence="1" type="ORF">BJX63DRAFT_418092</name>
</gene>
<keyword evidence="2" id="KW-1185">Reference proteome</keyword>
<proteinExistence type="predicted"/>